<name>A0ABQ2GW01_9DEIO</name>
<evidence type="ECO:0000259" key="1">
    <source>
        <dbReference type="Pfam" id="PF01676"/>
    </source>
</evidence>
<reference evidence="3" key="1">
    <citation type="journal article" date="2019" name="Int. J. Syst. Evol. Microbiol.">
        <title>The Global Catalogue of Microorganisms (GCM) 10K type strain sequencing project: providing services to taxonomists for standard genome sequencing and annotation.</title>
        <authorList>
            <consortium name="The Broad Institute Genomics Platform"/>
            <consortium name="The Broad Institute Genome Sequencing Center for Infectious Disease"/>
            <person name="Wu L."/>
            <person name="Ma J."/>
        </authorList>
    </citation>
    <scope>NUCLEOTIDE SEQUENCE [LARGE SCALE GENOMIC DNA]</scope>
    <source>
        <strain evidence="3">JCM 15443</strain>
    </source>
</reference>
<accession>A0ABQ2GW01</accession>
<proteinExistence type="predicted"/>
<dbReference type="InterPro" id="IPR006124">
    <property type="entry name" value="Metalloenzyme"/>
</dbReference>
<dbReference type="SUPFAM" id="SSF53649">
    <property type="entry name" value="Alkaline phosphatase-like"/>
    <property type="match status" value="1"/>
</dbReference>
<organism evidence="2 3">
    <name type="scientific">Deinococcus aerophilus</name>
    <dbReference type="NCBI Taxonomy" id="522488"/>
    <lineage>
        <taxon>Bacteria</taxon>
        <taxon>Thermotogati</taxon>
        <taxon>Deinococcota</taxon>
        <taxon>Deinococci</taxon>
        <taxon>Deinococcales</taxon>
        <taxon>Deinococcaceae</taxon>
        <taxon>Deinococcus</taxon>
    </lineage>
</organism>
<feature type="domain" description="Metalloenzyme" evidence="1">
    <location>
        <begin position="176"/>
        <end position="279"/>
    </location>
</feature>
<comment type="caution">
    <text evidence="2">The sequence shown here is derived from an EMBL/GenBank/DDBJ whole genome shotgun (WGS) entry which is preliminary data.</text>
</comment>
<dbReference type="Gene3D" id="3.40.720.10">
    <property type="entry name" value="Alkaline Phosphatase, subunit A"/>
    <property type="match status" value="1"/>
</dbReference>
<dbReference type="Pfam" id="PF01676">
    <property type="entry name" value="Metalloenzyme"/>
    <property type="match status" value="1"/>
</dbReference>
<evidence type="ECO:0000313" key="3">
    <source>
        <dbReference type="Proteomes" id="UP000661918"/>
    </source>
</evidence>
<evidence type="ECO:0000313" key="2">
    <source>
        <dbReference type="EMBL" id="GGM13620.1"/>
    </source>
</evidence>
<gene>
    <name evidence="2" type="ORF">GCM10010841_22810</name>
</gene>
<protein>
    <recommendedName>
        <fullName evidence="1">Metalloenzyme domain-containing protein</fullName>
    </recommendedName>
</protein>
<sequence>MLPPMNGVLWLALDGVGHPVDAPPGSVWEQELPTLRPLLEAGRALDATLGVPGLPQSGTGQSCWLTGTDAVRLMGKGGGEHFGPHPGPTLQRLLRRASLPVRLTRAGARAALANHYVPQYFQAQERRPRMGCFPFSFVAAGQALNPPGVPPLGATLGLEYRAPFAPFQTQEEVTRLGQALARATDDHDLIVADLWFGDLLGHRGRADGPLPDTRAAALAYLARVDALLRGALEAGARVVVGSDHGNLEDLGTKGHTVARVPFAGTGVDLGTAVNVVQAGQVIAGWFGLKAVDDAEIGPRL</sequence>
<dbReference type="Proteomes" id="UP000661918">
    <property type="component" value="Unassembled WGS sequence"/>
</dbReference>
<dbReference type="EMBL" id="BMOM01000018">
    <property type="protein sequence ID" value="GGM13620.1"/>
    <property type="molecule type" value="Genomic_DNA"/>
</dbReference>
<keyword evidence="3" id="KW-1185">Reference proteome</keyword>
<dbReference type="InterPro" id="IPR017850">
    <property type="entry name" value="Alkaline_phosphatase_core_sf"/>
</dbReference>